<sequence>MDCINTSNYHNSPCLADDELFGQFVNLPVAVDDTDPHSFLTQTLEPLQDDVALPDDLVHTSFDLNLNGDLNLDRSANELVHNSMTPDEFTSQPQYQPMDHATGSKERHSYIEGCGILRIGKSDFVTQSRKRRRSVEEKVASGRACLLCKWKKSKCSDGCSNGLICHECAKAIKRSQQRSALFWNQCTRADVSSFNVFVPDGLDYATLASDGGTYKLKRGSFSARFDRFLGYNFTPQSPGYCQLRLLQLNVIADISSFDETWVETSLSRFRPIAIFKRASHLLSKLKVGDRLSHAAPDHLTYLSPRDYLEALAPDARSTIEGYRAHASVQMVELLEDFVRAHATVSQEQRMPCTGFMIVVASVLYCGLIESILPRHCDQQTESQQFLGDYLLHSLKIFCRYAFPSAECLLRELRNVRTGDQLPVTFGDALAIQLDSVSDQSAGSVHAFLINEYLTDRRSCATDHTNHTHLDHSHRDPPPAAATNPVELVYSMIPSYYTQAFNISSAELSALAEALNMEVHTLSEQPSGSGRSSGAHRVFMRCIVDAGVEIIAHERQLHRLQRDSTGQGNNRQRLPVMRFGETTESDWACSMLTLGLIFRIFLLHCLVEGGFIPCARFQDVWLNPTTNVPEWLEIQIRVGLPLLYANRQIWAKWSRHASEVIKEMERSG</sequence>
<organism evidence="1 2">
    <name type="scientific">Fonsecaea pedrosoi CBS 271.37</name>
    <dbReference type="NCBI Taxonomy" id="1442368"/>
    <lineage>
        <taxon>Eukaryota</taxon>
        <taxon>Fungi</taxon>
        <taxon>Dikarya</taxon>
        <taxon>Ascomycota</taxon>
        <taxon>Pezizomycotina</taxon>
        <taxon>Eurotiomycetes</taxon>
        <taxon>Chaetothyriomycetidae</taxon>
        <taxon>Chaetothyriales</taxon>
        <taxon>Herpotrichiellaceae</taxon>
        <taxon>Fonsecaea</taxon>
    </lineage>
</organism>
<evidence type="ECO:0000313" key="1">
    <source>
        <dbReference type="EMBL" id="KIW77765.1"/>
    </source>
</evidence>
<protein>
    <submittedName>
        <fullName evidence="1">Unplaced genomic scaffold supercont1.5, whole genome shotgun sequence</fullName>
    </submittedName>
</protein>
<dbReference type="GeneID" id="25307088"/>
<dbReference type="AlphaFoldDB" id="A0A0D2GGL4"/>
<reference evidence="1 2" key="1">
    <citation type="submission" date="2015-01" db="EMBL/GenBank/DDBJ databases">
        <title>The Genome Sequence of Fonsecaea pedrosoi CBS 271.37.</title>
        <authorList>
            <consortium name="The Broad Institute Genomics Platform"/>
            <person name="Cuomo C."/>
            <person name="de Hoog S."/>
            <person name="Gorbushina A."/>
            <person name="Stielow B."/>
            <person name="Teixiera M."/>
            <person name="Abouelleil A."/>
            <person name="Chapman S.B."/>
            <person name="Priest M."/>
            <person name="Young S.K."/>
            <person name="Wortman J."/>
            <person name="Nusbaum C."/>
            <person name="Birren B."/>
        </authorList>
    </citation>
    <scope>NUCLEOTIDE SEQUENCE [LARGE SCALE GENOMIC DNA]</scope>
    <source>
        <strain evidence="1 2">CBS 271.37</strain>
    </source>
</reference>
<proteinExistence type="predicted"/>
<name>A0A0D2GGL4_9EURO</name>
<evidence type="ECO:0000313" key="2">
    <source>
        <dbReference type="Proteomes" id="UP000053029"/>
    </source>
</evidence>
<accession>A0A0D2GGL4</accession>
<keyword evidence="2" id="KW-1185">Reference proteome</keyword>
<dbReference type="RefSeq" id="XP_013281573.1">
    <property type="nucleotide sequence ID" value="XM_013426119.1"/>
</dbReference>
<dbReference type="HOGENOM" id="CLU_411620_0_0_1"/>
<gene>
    <name evidence="1" type="ORF">Z517_07598</name>
</gene>
<dbReference type="VEuPathDB" id="FungiDB:Z517_07598"/>
<dbReference type="Proteomes" id="UP000053029">
    <property type="component" value="Unassembled WGS sequence"/>
</dbReference>
<dbReference type="EMBL" id="KN846973">
    <property type="protein sequence ID" value="KIW77765.1"/>
    <property type="molecule type" value="Genomic_DNA"/>
</dbReference>